<dbReference type="EMBL" id="JBJHZZ010000014">
    <property type="protein sequence ID" value="MFL0248249.1"/>
    <property type="molecule type" value="Genomic_DNA"/>
</dbReference>
<feature type="transmembrane region" description="Helical" evidence="1">
    <location>
        <begin position="448"/>
        <end position="471"/>
    </location>
</feature>
<feature type="domain" description="ABC-type uncharacterised transport system" evidence="2">
    <location>
        <begin position="185"/>
        <end position="417"/>
    </location>
</feature>
<dbReference type="InterPro" id="IPR055396">
    <property type="entry name" value="DUF7088"/>
</dbReference>
<evidence type="ECO:0000259" key="3">
    <source>
        <dbReference type="Pfam" id="PF23357"/>
    </source>
</evidence>
<feature type="transmembrane region" description="Helical" evidence="1">
    <location>
        <begin position="20"/>
        <end position="39"/>
    </location>
</feature>
<dbReference type="Pfam" id="PF23357">
    <property type="entry name" value="DUF7088"/>
    <property type="match status" value="1"/>
</dbReference>
<keyword evidence="1" id="KW-1133">Transmembrane helix</keyword>
<dbReference type="Proteomes" id="UP001623591">
    <property type="component" value="Unassembled WGS sequence"/>
</dbReference>
<comment type="caution">
    <text evidence="4">The sequence shown here is derived from an EMBL/GenBank/DDBJ whole genome shotgun (WGS) entry which is preliminary data.</text>
</comment>
<evidence type="ECO:0000256" key="1">
    <source>
        <dbReference type="SAM" id="Phobius"/>
    </source>
</evidence>
<gene>
    <name evidence="4" type="ORF">ACJDUG_14910</name>
</gene>
<dbReference type="RefSeq" id="WP_406770676.1">
    <property type="nucleotide sequence ID" value="NZ_JBJHZZ010000014.1"/>
</dbReference>
<accession>A0ABW8TB58</accession>
<evidence type="ECO:0000313" key="4">
    <source>
        <dbReference type="EMBL" id="MFL0248249.1"/>
    </source>
</evidence>
<name>A0ABW8TB58_9CLOT</name>
<proteinExistence type="predicted"/>
<keyword evidence="1" id="KW-0812">Transmembrane</keyword>
<reference evidence="4 5" key="1">
    <citation type="submission" date="2024-11" db="EMBL/GenBank/DDBJ databases">
        <authorList>
            <person name="Heng Y.C."/>
            <person name="Lim A.C.H."/>
            <person name="Lee J.K.Y."/>
            <person name="Kittelmann S."/>
        </authorList>
    </citation>
    <scope>NUCLEOTIDE SEQUENCE [LARGE SCALE GENOMIC DNA]</scope>
    <source>
        <strain evidence="4 5">WILCCON 0185</strain>
    </source>
</reference>
<keyword evidence="5" id="KW-1185">Reference proteome</keyword>
<evidence type="ECO:0000259" key="2">
    <source>
        <dbReference type="Pfam" id="PF09822"/>
    </source>
</evidence>
<evidence type="ECO:0000313" key="5">
    <source>
        <dbReference type="Proteomes" id="UP001623591"/>
    </source>
</evidence>
<dbReference type="Pfam" id="PF09822">
    <property type="entry name" value="ABC_transp_aux"/>
    <property type="match status" value="1"/>
</dbReference>
<dbReference type="InterPro" id="IPR019196">
    <property type="entry name" value="ABC_transp_unknown"/>
</dbReference>
<sequence>MKKIDIKRSFKTKKFKYGAFSAITALVLLTVLIVINLAVGKLDIKKDLTQEKIYSITDQSKNMLKNLKSNTDIIAFYETGKEDPGIKAVLNQYKMASNKITIEYKDPVKYPAIVEKYNKGGTKPSTGSVVVESGSKYKVISSDDFFNQTVDSYGNSQISSFNAEKQITNAIIYVNSGNEQALYTLTGHEEEALTSDVLNQLQAENYNIKDINLLEGGSTLPKDSILVVVSPKKDLSKEEAQKIKNFLQSGGRAAFFMDIQKEKLPNFQDVLSIYGVTLQNAVVVEGNAQNTASTPVYLLPNFQDHVIVNELKSNKLDVLLPLSQGIEELKSKKDTTTIEPLLTTSSNSWGKVNLNATTFTKEKGDFNGPFNLAVAITDENKTAGTTTKIVVVGNAYFMNSDAVSATNGNNIDFAVNSLNWLQDNKDSISIRPKDLTVPNLTMNDLQKIALSGVVVILIPVVVMIIGIIVWLRRRHR</sequence>
<feature type="domain" description="DUF7088" evidence="3">
    <location>
        <begin position="50"/>
        <end position="135"/>
    </location>
</feature>
<protein>
    <submittedName>
        <fullName evidence="4">GldG family protein</fullName>
    </submittedName>
</protein>
<organism evidence="4 5">
    <name type="scientific">Candidatus Clostridium stratigraminis</name>
    <dbReference type="NCBI Taxonomy" id="3381661"/>
    <lineage>
        <taxon>Bacteria</taxon>
        <taxon>Bacillati</taxon>
        <taxon>Bacillota</taxon>
        <taxon>Clostridia</taxon>
        <taxon>Eubacteriales</taxon>
        <taxon>Clostridiaceae</taxon>
        <taxon>Clostridium</taxon>
    </lineage>
</organism>
<keyword evidence="1" id="KW-0472">Membrane</keyword>